<reference evidence="2" key="2">
    <citation type="submission" date="2023-06" db="EMBL/GenBank/DDBJ databases">
        <authorList>
            <person name="Ma L."/>
            <person name="Liu K.-W."/>
            <person name="Li Z."/>
            <person name="Hsiao Y.-Y."/>
            <person name="Qi Y."/>
            <person name="Fu T."/>
            <person name="Tang G."/>
            <person name="Zhang D."/>
            <person name="Sun W.-H."/>
            <person name="Liu D.-K."/>
            <person name="Li Y."/>
            <person name="Chen G.-Z."/>
            <person name="Liu X.-D."/>
            <person name="Liao X.-Y."/>
            <person name="Jiang Y.-T."/>
            <person name="Yu X."/>
            <person name="Hao Y."/>
            <person name="Huang J."/>
            <person name="Zhao X.-W."/>
            <person name="Ke S."/>
            <person name="Chen Y.-Y."/>
            <person name="Wu W.-L."/>
            <person name="Hsu J.-L."/>
            <person name="Lin Y.-F."/>
            <person name="Huang M.-D."/>
            <person name="Li C.-Y."/>
            <person name="Huang L."/>
            <person name="Wang Z.-W."/>
            <person name="Zhao X."/>
            <person name="Zhong W.-Y."/>
            <person name="Peng D.-H."/>
            <person name="Ahmad S."/>
            <person name="Lan S."/>
            <person name="Zhang J.-S."/>
            <person name="Tsai W.-C."/>
            <person name="Van De Peer Y."/>
            <person name="Liu Z.-J."/>
        </authorList>
    </citation>
    <scope>NUCLEOTIDE SEQUENCE</scope>
    <source>
        <strain evidence="2">CP</strain>
        <tissue evidence="2">Leaves</tissue>
    </source>
</reference>
<dbReference type="Proteomes" id="UP001180020">
    <property type="component" value="Unassembled WGS sequence"/>
</dbReference>
<organism evidence="2 3">
    <name type="scientific">Acorus calamus</name>
    <name type="common">Sweet flag</name>
    <dbReference type="NCBI Taxonomy" id="4465"/>
    <lineage>
        <taxon>Eukaryota</taxon>
        <taxon>Viridiplantae</taxon>
        <taxon>Streptophyta</taxon>
        <taxon>Embryophyta</taxon>
        <taxon>Tracheophyta</taxon>
        <taxon>Spermatophyta</taxon>
        <taxon>Magnoliopsida</taxon>
        <taxon>Liliopsida</taxon>
        <taxon>Acoraceae</taxon>
        <taxon>Acorus</taxon>
    </lineage>
</organism>
<sequence>MARKHQVSSGADHTNPTPPFQPGVGSIEDGGHMYRRRRSSAFTARGYLQTGHNPLFREGTPLIDDLNMHFDH</sequence>
<proteinExistence type="predicted"/>
<feature type="region of interest" description="Disordered" evidence="1">
    <location>
        <begin position="1"/>
        <end position="36"/>
    </location>
</feature>
<evidence type="ECO:0000256" key="1">
    <source>
        <dbReference type="SAM" id="MobiDB-lite"/>
    </source>
</evidence>
<dbReference type="EMBL" id="JAUJYO010000004">
    <property type="protein sequence ID" value="KAK1319266.1"/>
    <property type="molecule type" value="Genomic_DNA"/>
</dbReference>
<protein>
    <submittedName>
        <fullName evidence="2">Uncharacterized protein</fullName>
    </submittedName>
</protein>
<comment type="caution">
    <text evidence="2">The sequence shown here is derived from an EMBL/GenBank/DDBJ whole genome shotgun (WGS) entry which is preliminary data.</text>
</comment>
<dbReference type="AlphaFoldDB" id="A0AAV9EZT5"/>
<reference evidence="2" key="1">
    <citation type="journal article" date="2023" name="Nat. Commun.">
        <title>Diploid and tetraploid genomes of Acorus and the evolution of monocots.</title>
        <authorList>
            <person name="Ma L."/>
            <person name="Liu K.W."/>
            <person name="Li Z."/>
            <person name="Hsiao Y.Y."/>
            <person name="Qi Y."/>
            <person name="Fu T."/>
            <person name="Tang G.D."/>
            <person name="Zhang D."/>
            <person name="Sun W.H."/>
            <person name="Liu D.K."/>
            <person name="Li Y."/>
            <person name="Chen G.Z."/>
            <person name="Liu X.D."/>
            <person name="Liao X.Y."/>
            <person name="Jiang Y.T."/>
            <person name="Yu X."/>
            <person name="Hao Y."/>
            <person name="Huang J."/>
            <person name="Zhao X.W."/>
            <person name="Ke S."/>
            <person name="Chen Y.Y."/>
            <person name="Wu W.L."/>
            <person name="Hsu J.L."/>
            <person name="Lin Y.F."/>
            <person name="Huang M.D."/>
            <person name="Li C.Y."/>
            <person name="Huang L."/>
            <person name="Wang Z.W."/>
            <person name="Zhao X."/>
            <person name="Zhong W.Y."/>
            <person name="Peng D.H."/>
            <person name="Ahmad S."/>
            <person name="Lan S."/>
            <person name="Zhang J.S."/>
            <person name="Tsai W.C."/>
            <person name="Van de Peer Y."/>
            <person name="Liu Z.J."/>
        </authorList>
    </citation>
    <scope>NUCLEOTIDE SEQUENCE</scope>
    <source>
        <strain evidence="2">CP</strain>
    </source>
</reference>
<keyword evidence="3" id="KW-1185">Reference proteome</keyword>
<name>A0AAV9EZT5_ACOCL</name>
<evidence type="ECO:0000313" key="2">
    <source>
        <dbReference type="EMBL" id="KAK1319266.1"/>
    </source>
</evidence>
<evidence type="ECO:0000313" key="3">
    <source>
        <dbReference type="Proteomes" id="UP001180020"/>
    </source>
</evidence>
<gene>
    <name evidence="2" type="ORF">QJS10_CPB04g01820</name>
</gene>
<accession>A0AAV9EZT5</accession>